<dbReference type="PANTHER" id="PTHR28259">
    <property type="entry name" value="FLUORIDE EXPORT PROTEIN 1-RELATED"/>
    <property type="match status" value="1"/>
</dbReference>
<comment type="activity regulation">
    <text evidence="10">Na(+) is not transported, but it plays an essential structural role and its presence is essential for fluoride channel function.</text>
</comment>
<feature type="transmembrane region" description="Helical" evidence="10">
    <location>
        <begin position="105"/>
        <end position="132"/>
    </location>
</feature>
<comment type="catalytic activity">
    <reaction evidence="8">
        <text>fluoride(in) = fluoride(out)</text>
        <dbReference type="Rhea" id="RHEA:76159"/>
        <dbReference type="ChEBI" id="CHEBI:17051"/>
    </reaction>
    <physiologicalReaction direction="left-to-right" evidence="8">
        <dbReference type="Rhea" id="RHEA:76160"/>
    </physiologicalReaction>
</comment>
<evidence type="ECO:0000256" key="10">
    <source>
        <dbReference type="HAMAP-Rule" id="MF_00454"/>
    </source>
</evidence>
<dbReference type="Proteomes" id="UP000693892">
    <property type="component" value="Unassembled WGS sequence"/>
</dbReference>
<protein>
    <recommendedName>
        <fullName evidence="10">Fluoride-specific ion channel FluC</fullName>
    </recommendedName>
</protein>
<feature type="binding site" evidence="10">
    <location>
        <position position="86"/>
    </location>
    <ligand>
        <name>Na(+)</name>
        <dbReference type="ChEBI" id="CHEBI:29101"/>
        <note>structural</note>
    </ligand>
</feature>
<accession>A0A916JX44</accession>
<sequence>MRATREWLRPSTIAWVLLGGCLGGGSREALTAVIGPGAPIPVAILIANLLGAFLLGLLLDSVAQRKSVGAARARLLLGTGFLGGFTTYSSLALAVAALVRDDAYWIAAAYGLGTVLLGGVATLLGMLLATAISSDGPPKRSAESRGGR</sequence>
<evidence type="ECO:0000256" key="1">
    <source>
        <dbReference type="ARBA" id="ARBA00004651"/>
    </source>
</evidence>
<dbReference type="InterPro" id="IPR003691">
    <property type="entry name" value="FluC"/>
</dbReference>
<comment type="caution">
    <text evidence="11">The sequence shown here is derived from an EMBL/GenBank/DDBJ whole genome shotgun (WGS) entry which is preliminary data.</text>
</comment>
<name>A0A916JX44_9MICO</name>
<organism evidence="11 12">
    <name type="scientific">Leucobacter soli</name>
    <dbReference type="NCBI Taxonomy" id="2812850"/>
    <lineage>
        <taxon>Bacteria</taxon>
        <taxon>Bacillati</taxon>
        <taxon>Actinomycetota</taxon>
        <taxon>Actinomycetes</taxon>
        <taxon>Micrococcales</taxon>
        <taxon>Microbacteriaceae</taxon>
        <taxon>Leucobacter</taxon>
    </lineage>
</organism>
<keyword evidence="3 10" id="KW-0812">Transmembrane</keyword>
<dbReference type="GO" id="GO:0062054">
    <property type="term" value="F:fluoride channel activity"/>
    <property type="evidence" value="ECO:0007669"/>
    <property type="project" value="UniProtKB-UniRule"/>
</dbReference>
<evidence type="ECO:0000256" key="8">
    <source>
        <dbReference type="ARBA" id="ARBA00035585"/>
    </source>
</evidence>
<proteinExistence type="inferred from homology"/>
<dbReference type="HAMAP" id="MF_00454">
    <property type="entry name" value="FluC"/>
    <property type="match status" value="1"/>
</dbReference>
<evidence type="ECO:0000256" key="5">
    <source>
        <dbReference type="ARBA" id="ARBA00023136"/>
    </source>
</evidence>
<evidence type="ECO:0000313" key="12">
    <source>
        <dbReference type="Proteomes" id="UP000693892"/>
    </source>
</evidence>
<keyword evidence="10" id="KW-0406">Ion transport</keyword>
<comment type="similarity">
    <text evidence="7 10">Belongs to the fluoride channel Fluc/FEX (TC 1.A.43) family.</text>
</comment>
<gene>
    <name evidence="11" type="primary">crcB_1</name>
    <name evidence="10" type="synonym">crcB</name>
    <name evidence="10" type="synonym">fluC</name>
    <name evidence="11" type="ORF">LEUCIP111803_01417</name>
</gene>
<dbReference type="EMBL" id="CAJVAP010000014">
    <property type="protein sequence ID" value="CAG7611311.1"/>
    <property type="molecule type" value="Genomic_DNA"/>
</dbReference>
<feature type="transmembrane region" description="Helical" evidence="10">
    <location>
        <begin position="41"/>
        <end position="63"/>
    </location>
</feature>
<evidence type="ECO:0000256" key="2">
    <source>
        <dbReference type="ARBA" id="ARBA00022475"/>
    </source>
</evidence>
<comment type="subcellular location">
    <subcellularLocation>
        <location evidence="1 10">Cell membrane</location>
        <topology evidence="1 10">Multi-pass membrane protein</topology>
    </subcellularLocation>
</comment>
<keyword evidence="4 10" id="KW-1133">Transmembrane helix</keyword>
<evidence type="ECO:0000313" key="11">
    <source>
        <dbReference type="EMBL" id="CAG7611311.1"/>
    </source>
</evidence>
<feature type="transmembrane region" description="Helical" evidence="10">
    <location>
        <begin position="75"/>
        <end position="99"/>
    </location>
</feature>
<keyword evidence="5 10" id="KW-0472">Membrane</keyword>
<dbReference type="GO" id="GO:0005886">
    <property type="term" value="C:plasma membrane"/>
    <property type="evidence" value="ECO:0007669"/>
    <property type="project" value="UniProtKB-SubCell"/>
</dbReference>
<evidence type="ECO:0000256" key="4">
    <source>
        <dbReference type="ARBA" id="ARBA00022989"/>
    </source>
</evidence>
<evidence type="ECO:0000256" key="7">
    <source>
        <dbReference type="ARBA" id="ARBA00035120"/>
    </source>
</evidence>
<evidence type="ECO:0000256" key="9">
    <source>
        <dbReference type="ARBA" id="ARBA00049940"/>
    </source>
</evidence>
<evidence type="ECO:0000256" key="6">
    <source>
        <dbReference type="ARBA" id="ARBA00023303"/>
    </source>
</evidence>
<keyword evidence="12" id="KW-1185">Reference proteome</keyword>
<keyword evidence="10" id="KW-0915">Sodium</keyword>
<comment type="function">
    <text evidence="9 10">Fluoride-specific ion channel. Important for reducing fluoride concentration in the cell, thus reducing its toxicity.</text>
</comment>
<keyword evidence="2 10" id="KW-1003">Cell membrane</keyword>
<dbReference type="GO" id="GO:0046872">
    <property type="term" value="F:metal ion binding"/>
    <property type="evidence" value="ECO:0007669"/>
    <property type="project" value="UniProtKB-KW"/>
</dbReference>
<dbReference type="GO" id="GO:0140114">
    <property type="term" value="P:cellular detoxification of fluoride"/>
    <property type="evidence" value="ECO:0007669"/>
    <property type="project" value="UniProtKB-UniRule"/>
</dbReference>
<dbReference type="AlphaFoldDB" id="A0A916JX44"/>
<evidence type="ECO:0000256" key="3">
    <source>
        <dbReference type="ARBA" id="ARBA00022692"/>
    </source>
</evidence>
<dbReference type="Pfam" id="PF02537">
    <property type="entry name" value="CRCB"/>
    <property type="match status" value="1"/>
</dbReference>
<feature type="binding site" evidence="10">
    <location>
        <position position="83"/>
    </location>
    <ligand>
        <name>Na(+)</name>
        <dbReference type="ChEBI" id="CHEBI:29101"/>
        <note>structural</note>
    </ligand>
</feature>
<dbReference type="PANTHER" id="PTHR28259:SF1">
    <property type="entry name" value="FLUORIDE EXPORT PROTEIN 1-RELATED"/>
    <property type="match status" value="1"/>
</dbReference>
<reference evidence="11" key="1">
    <citation type="submission" date="2021-06" db="EMBL/GenBank/DDBJ databases">
        <authorList>
            <person name="Criscuolo A."/>
        </authorList>
    </citation>
    <scope>NUCLEOTIDE SEQUENCE</scope>
    <source>
        <strain evidence="11">CIP111803</strain>
    </source>
</reference>
<dbReference type="PROSITE" id="PS51257">
    <property type="entry name" value="PROKAR_LIPOPROTEIN"/>
    <property type="match status" value="1"/>
</dbReference>
<keyword evidence="10" id="KW-0479">Metal-binding</keyword>
<keyword evidence="6 10" id="KW-0407">Ion channel</keyword>
<keyword evidence="10" id="KW-0813">Transport</keyword>